<name>C9LJ10_9BACT</name>
<dbReference type="InterPro" id="IPR050194">
    <property type="entry name" value="Glycosyltransferase_grp1"/>
</dbReference>
<keyword evidence="3" id="KW-1185">Reference proteome</keyword>
<dbReference type="Pfam" id="PF00534">
    <property type="entry name" value="Glycos_transf_1"/>
    <property type="match status" value="1"/>
</dbReference>
<dbReference type="STRING" id="626522.GCWU000325_02222"/>
<dbReference type="PANTHER" id="PTHR45947">
    <property type="entry name" value="SULFOQUINOVOSYL TRANSFERASE SQD2"/>
    <property type="match status" value="1"/>
</dbReference>
<comment type="caution">
    <text evidence="2">The sequence shown here is derived from an EMBL/GenBank/DDBJ whole genome shotgun (WGS) entry which is preliminary data.</text>
</comment>
<reference evidence="2" key="1">
    <citation type="submission" date="2009-09" db="EMBL/GenBank/DDBJ databases">
        <authorList>
            <person name="Weinstock G."/>
            <person name="Sodergren E."/>
            <person name="Clifton S."/>
            <person name="Fulton L."/>
            <person name="Fulton B."/>
            <person name="Courtney L."/>
            <person name="Fronick C."/>
            <person name="Harrison M."/>
            <person name="Strong C."/>
            <person name="Farmer C."/>
            <person name="Delahaunty K."/>
            <person name="Markovic C."/>
            <person name="Hall O."/>
            <person name="Minx P."/>
            <person name="Tomlinson C."/>
            <person name="Mitreva M."/>
            <person name="Nelson J."/>
            <person name="Hou S."/>
            <person name="Wollam A."/>
            <person name="Pepin K.H."/>
            <person name="Johnson M."/>
            <person name="Bhonagiri V."/>
            <person name="Nash W.E."/>
            <person name="Warren W."/>
            <person name="Chinwalla A."/>
            <person name="Mardis E.R."/>
            <person name="Wilson R.K."/>
        </authorList>
    </citation>
    <scope>NUCLEOTIDE SEQUENCE [LARGE SCALE GENOMIC DNA]</scope>
    <source>
        <strain evidence="2">ATCC 51259</strain>
    </source>
</reference>
<keyword evidence="2" id="KW-0328">Glycosyltransferase</keyword>
<feature type="domain" description="Glycosyl transferase family 1" evidence="1">
    <location>
        <begin position="5"/>
        <end position="143"/>
    </location>
</feature>
<dbReference type="Gene3D" id="3.40.50.2000">
    <property type="entry name" value="Glycogen Phosphorylase B"/>
    <property type="match status" value="1"/>
</dbReference>
<evidence type="ECO:0000313" key="3">
    <source>
        <dbReference type="Proteomes" id="UP000003460"/>
    </source>
</evidence>
<dbReference type="HOGENOM" id="CLU_1509310_0_0_10"/>
<dbReference type="eggNOG" id="COG0438">
    <property type="taxonomic scope" value="Bacteria"/>
</dbReference>
<accession>C9LJ10</accession>
<dbReference type="AlphaFoldDB" id="C9LJ10"/>
<protein>
    <submittedName>
        <fullName evidence="2">Glycosyltransferase, group 1 family protein</fullName>
        <ecNumber evidence="2">2.4.-.-</ecNumber>
    </submittedName>
</protein>
<proteinExistence type="predicted"/>
<dbReference type="SUPFAM" id="SSF53756">
    <property type="entry name" value="UDP-Glycosyltransferase/glycogen phosphorylase"/>
    <property type="match status" value="1"/>
</dbReference>
<dbReference type="EMBL" id="ACIJ02000023">
    <property type="protein sequence ID" value="EEX70977.1"/>
    <property type="molecule type" value="Genomic_DNA"/>
</dbReference>
<keyword evidence="2" id="KW-0808">Transferase</keyword>
<organism evidence="2 3">
    <name type="scientific">Alloprevotella tannerae ATCC 51259</name>
    <dbReference type="NCBI Taxonomy" id="626522"/>
    <lineage>
        <taxon>Bacteria</taxon>
        <taxon>Pseudomonadati</taxon>
        <taxon>Bacteroidota</taxon>
        <taxon>Bacteroidia</taxon>
        <taxon>Bacteroidales</taxon>
        <taxon>Prevotellaceae</taxon>
        <taxon>Alloprevotella</taxon>
    </lineage>
</organism>
<dbReference type="GO" id="GO:0016757">
    <property type="term" value="F:glycosyltransferase activity"/>
    <property type="evidence" value="ECO:0007669"/>
    <property type="project" value="UniProtKB-KW"/>
</dbReference>
<gene>
    <name evidence="2" type="ORF">GCWU000325_02222</name>
</gene>
<dbReference type="InterPro" id="IPR001296">
    <property type="entry name" value="Glyco_trans_1"/>
</dbReference>
<evidence type="ECO:0000313" key="2">
    <source>
        <dbReference type="EMBL" id="EEX70977.1"/>
    </source>
</evidence>
<sequence>MKVGLFVGRFVDVKNLPALLEAFRRVCERNAAAANYRLVLVGSGEQASRLQAQAAAAGLADRVIFPGAFTGQDLWAWYATADFLVLCSSSEAFGAVVNEALLGGCRAMVSTYAGARELIGRDNGKVFDALNAEDFYTTLQQAYASAAPTPAEAFERPSRMPISFTERIEALSRFLLSD</sequence>
<dbReference type="Proteomes" id="UP000003460">
    <property type="component" value="Unassembled WGS sequence"/>
</dbReference>
<dbReference type="PANTHER" id="PTHR45947:SF3">
    <property type="entry name" value="SULFOQUINOVOSYL TRANSFERASE SQD2"/>
    <property type="match status" value="1"/>
</dbReference>
<dbReference type="EC" id="2.4.-.-" evidence="2"/>
<evidence type="ECO:0000259" key="1">
    <source>
        <dbReference type="Pfam" id="PF00534"/>
    </source>
</evidence>